<name>A0A4Y0BP64_ANOFN</name>
<dbReference type="Gene3D" id="1.10.8.20">
    <property type="entry name" value="N-terminal domain of phosphatidylinositol transfer protein sec14p"/>
    <property type="match status" value="1"/>
</dbReference>
<dbReference type="Pfam" id="PF00650">
    <property type="entry name" value="CRAL_TRIO"/>
    <property type="match status" value="1"/>
</dbReference>
<evidence type="ECO:0000313" key="2">
    <source>
        <dbReference type="EnsemblMetazoa" id="AFUN021553-PB"/>
    </source>
</evidence>
<dbReference type="CDD" id="cd00170">
    <property type="entry name" value="SEC14"/>
    <property type="match status" value="1"/>
</dbReference>
<evidence type="ECO:0000259" key="1">
    <source>
        <dbReference type="PROSITE" id="PS50191"/>
    </source>
</evidence>
<protein>
    <submittedName>
        <fullName evidence="2">CRAL-TRIO domain-containing protein</fullName>
    </submittedName>
</protein>
<dbReference type="KEGG" id="afun:125763548"/>
<dbReference type="PROSITE" id="PS50191">
    <property type="entry name" value="CRAL_TRIO"/>
    <property type="match status" value="1"/>
</dbReference>
<accession>A0A4Y0BP64</accession>
<dbReference type="GeneID" id="125763548"/>
<dbReference type="VEuPathDB" id="VectorBase:AFUN021553"/>
<dbReference type="EnsemblMetazoa" id="AFUN021553-RB">
    <property type="protein sequence ID" value="AFUN021553-PB"/>
    <property type="gene ID" value="AFUN021553"/>
</dbReference>
<dbReference type="InterPro" id="IPR036273">
    <property type="entry name" value="CRAL/TRIO_N_dom_sf"/>
</dbReference>
<sequence length="292" mass="34042">MSLKPFDIEVDPPGEDLMEIARRELRETPEIRTSAVEELRTLLKEAKDMHFSEEEEFLLIFLRPCHFYAESALKMMRRIAEFKKSNHPLLHALKPEEEKLAFIDHNVVNVLINRDQKGRRVLLVNCGAAWDPKAVSSEQLFRVFFLIHLVAQLEPATQINGVVVVLDFDGLSLKQVKALSPSFSRRLITFIQDAMPLRLKEVHILKQPYIFNMVWALFKPFIREKLKSRIFFHGNDLLKFHQYISVDQLPADYGGNLPPINYTGQDWYPCVEAQIDHINKYQQCGFIDLHQE</sequence>
<dbReference type="RefSeq" id="XP_049282788.1">
    <property type="nucleotide sequence ID" value="XM_049426831.1"/>
</dbReference>
<dbReference type="InterPro" id="IPR036865">
    <property type="entry name" value="CRAL-TRIO_dom_sf"/>
</dbReference>
<dbReference type="InterPro" id="IPR001251">
    <property type="entry name" value="CRAL-TRIO_dom"/>
</dbReference>
<dbReference type="SMART" id="SM00516">
    <property type="entry name" value="SEC14"/>
    <property type="match status" value="1"/>
</dbReference>
<dbReference type="SUPFAM" id="SSF52087">
    <property type="entry name" value="CRAL/TRIO domain"/>
    <property type="match status" value="1"/>
</dbReference>
<dbReference type="STRING" id="62324.A0A4Y0BP64"/>
<dbReference type="InterPro" id="IPR011074">
    <property type="entry name" value="CRAL/TRIO_N_dom"/>
</dbReference>
<dbReference type="OrthoDB" id="75724at2759"/>
<organism evidence="2">
    <name type="scientific">Anopheles funestus</name>
    <name type="common">African malaria mosquito</name>
    <dbReference type="NCBI Taxonomy" id="62324"/>
    <lineage>
        <taxon>Eukaryota</taxon>
        <taxon>Metazoa</taxon>
        <taxon>Ecdysozoa</taxon>
        <taxon>Arthropoda</taxon>
        <taxon>Hexapoda</taxon>
        <taxon>Insecta</taxon>
        <taxon>Pterygota</taxon>
        <taxon>Neoptera</taxon>
        <taxon>Endopterygota</taxon>
        <taxon>Diptera</taxon>
        <taxon>Nematocera</taxon>
        <taxon>Culicoidea</taxon>
        <taxon>Culicidae</taxon>
        <taxon>Anophelinae</taxon>
        <taxon>Anopheles</taxon>
    </lineage>
</organism>
<proteinExistence type="predicted"/>
<reference evidence="2" key="1">
    <citation type="submission" date="2020-05" db="UniProtKB">
        <authorList>
            <consortium name="EnsemblMetazoa"/>
        </authorList>
    </citation>
    <scope>IDENTIFICATION</scope>
    <source>
        <strain evidence="2">FUMOZ</strain>
    </source>
</reference>
<dbReference type="Gene3D" id="1.20.5.1200">
    <property type="entry name" value="Alpha-tocopherol transfer"/>
    <property type="match status" value="1"/>
</dbReference>
<dbReference type="GO" id="GO:0016020">
    <property type="term" value="C:membrane"/>
    <property type="evidence" value="ECO:0007669"/>
    <property type="project" value="TreeGrafter"/>
</dbReference>
<dbReference type="VEuPathDB" id="VectorBase:AFUN2_007154"/>
<dbReference type="AlphaFoldDB" id="A0A4Y0BP64"/>
<dbReference type="PANTHER" id="PTHR10174">
    <property type="entry name" value="ALPHA-TOCOPHEROL TRANSFER PROTEIN-RELATED"/>
    <property type="match status" value="1"/>
</dbReference>
<dbReference type="Gene3D" id="3.40.525.10">
    <property type="entry name" value="CRAL-TRIO lipid binding domain"/>
    <property type="match status" value="1"/>
</dbReference>
<dbReference type="GO" id="GO:1902936">
    <property type="term" value="F:phosphatidylinositol bisphosphate binding"/>
    <property type="evidence" value="ECO:0007669"/>
    <property type="project" value="TreeGrafter"/>
</dbReference>
<feature type="domain" description="CRAL-TRIO" evidence="1">
    <location>
        <begin position="98"/>
        <end position="261"/>
    </location>
</feature>
<dbReference type="PANTHER" id="PTHR10174:SF212">
    <property type="entry name" value="MIP26555P1"/>
    <property type="match status" value="1"/>
</dbReference>
<dbReference type="PRINTS" id="PR00180">
    <property type="entry name" value="CRETINALDHBP"/>
</dbReference>
<dbReference type="SUPFAM" id="SSF46938">
    <property type="entry name" value="CRAL/TRIO N-terminal domain"/>
    <property type="match status" value="1"/>
</dbReference>
<dbReference type="SMART" id="SM01100">
    <property type="entry name" value="CRAL_TRIO_N"/>
    <property type="match status" value="1"/>
</dbReference>